<gene>
    <name evidence="1" type="ORF">SAMN04487977_101495</name>
</gene>
<evidence type="ECO:0000313" key="1">
    <source>
        <dbReference type="EMBL" id="SEP81073.1"/>
    </source>
</evidence>
<evidence type="ECO:0000313" key="2">
    <source>
        <dbReference type="Proteomes" id="UP000182360"/>
    </source>
</evidence>
<dbReference type="Proteomes" id="UP000182360">
    <property type="component" value="Unassembled WGS sequence"/>
</dbReference>
<protein>
    <submittedName>
        <fullName evidence="1">Uncharacterized protein</fullName>
    </submittedName>
</protein>
<accession>A0A1H9AXD4</accession>
<keyword evidence="2" id="KW-1185">Reference proteome</keyword>
<dbReference type="EMBL" id="FOFU01000001">
    <property type="protein sequence ID" value="SEP81073.1"/>
    <property type="molecule type" value="Genomic_DNA"/>
</dbReference>
<dbReference type="RefSeq" id="WP_177177696.1">
    <property type="nucleotide sequence ID" value="NZ_FOFU01000001.1"/>
</dbReference>
<dbReference type="AlphaFoldDB" id="A0A1H9AXD4"/>
<organism evidence="1 2">
    <name type="scientific">Treponema bryantii</name>
    <dbReference type="NCBI Taxonomy" id="163"/>
    <lineage>
        <taxon>Bacteria</taxon>
        <taxon>Pseudomonadati</taxon>
        <taxon>Spirochaetota</taxon>
        <taxon>Spirochaetia</taxon>
        <taxon>Spirochaetales</taxon>
        <taxon>Treponemataceae</taxon>
        <taxon>Treponema</taxon>
    </lineage>
</organism>
<name>A0A1H9AXD4_9SPIR</name>
<reference evidence="1 2" key="1">
    <citation type="submission" date="2016-10" db="EMBL/GenBank/DDBJ databases">
        <authorList>
            <person name="de Groot N.N."/>
        </authorList>
    </citation>
    <scope>NUCLEOTIDE SEQUENCE [LARGE SCALE GENOMIC DNA]</scope>
    <source>
        <strain evidence="1 2">B25</strain>
    </source>
</reference>
<proteinExistence type="predicted"/>
<sequence>MKKYKVYVRHGGDVTLVADFYGEGDACMFCMVMNRKEEQAVSDAYYFIGK</sequence>